<reference evidence="2 3" key="1">
    <citation type="submission" date="2016-07" db="EMBL/GenBank/DDBJ databases">
        <title>Pervasive Adenine N6-methylation of Active Genes in Fungi.</title>
        <authorList>
            <consortium name="DOE Joint Genome Institute"/>
            <person name="Mondo S.J."/>
            <person name="Dannebaum R.O."/>
            <person name="Kuo R.C."/>
            <person name="Labutti K."/>
            <person name="Haridas S."/>
            <person name="Kuo A."/>
            <person name="Salamov A."/>
            <person name="Ahrendt S.R."/>
            <person name="Lipzen A."/>
            <person name="Sullivan W."/>
            <person name="Andreopoulos W.B."/>
            <person name="Clum A."/>
            <person name="Lindquist E."/>
            <person name="Daum C."/>
            <person name="Ramamoorthy G.K."/>
            <person name="Gryganskyi A."/>
            <person name="Culley D."/>
            <person name="Magnuson J.K."/>
            <person name="James T.Y."/>
            <person name="O'Malley M.A."/>
            <person name="Stajich J.E."/>
            <person name="Spatafora J.W."/>
            <person name="Visel A."/>
            <person name="Grigoriev I.V."/>
        </authorList>
    </citation>
    <scope>NUCLEOTIDE SEQUENCE [LARGE SCALE GENOMIC DNA]</scope>
    <source>
        <strain evidence="2 3">NRRL 2496</strain>
    </source>
</reference>
<feature type="compositionally biased region" description="Basic and acidic residues" evidence="1">
    <location>
        <begin position="133"/>
        <end position="150"/>
    </location>
</feature>
<keyword evidence="3" id="KW-1185">Reference proteome</keyword>
<accession>A0A1X2HN36</accession>
<dbReference type="EMBL" id="MCGN01000002">
    <property type="protein sequence ID" value="ORZ00712.1"/>
    <property type="molecule type" value="Genomic_DNA"/>
</dbReference>
<dbReference type="Proteomes" id="UP000242180">
    <property type="component" value="Unassembled WGS sequence"/>
</dbReference>
<dbReference type="AlphaFoldDB" id="A0A1X2HN36"/>
<evidence type="ECO:0000313" key="2">
    <source>
        <dbReference type="EMBL" id="ORZ00712.1"/>
    </source>
</evidence>
<gene>
    <name evidence="2" type="ORF">BCR43DRAFT_151158</name>
</gene>
<evidence type="ECO:0000313" key="3">
    <source>
        <dbReference type="Proteomes" id="UP000242180"/>
    </source>
</evidence>
<sequence>MAECDPSTRHKLQKTRHDFGRSAFIEPTRFQSSFTRLKKDLYNDDPFRVSLLCRNMYERHYYSKRKSVTSIPKERGDGVASSRSTDDDVKASHAPAPSSMDAAPQPAQPAQPALDNALDDIMDQLSGLSLSVKEQRQRSIQKQIDRRDHVSPSFRWS</sequence>
<feature type="compositionally biased region" description="Low complexity" evidence="1">
    <location>
        <begin position="92"/>
        <end position="113"/>
    </location>
</feature>
<evidence type="ECO:0000256" key="1">
    <source>
        <dbReference type="SAM" id="MobiDB-lite"/>
    </source>
</evidence>
<comment type="caution">
    <text evidence="2">The sequence shown here is derived from an EMBL/GenBank/DDBJ whole genome shotgun (WGS) entry which is preliminary data.</text>
</comment>
<name>A0A1X2HN36_SYNRA</name>
<feature type="region of interest" description="Disordered" evidence="1">
    <location>
        <begin position="64"/>
        <end position="157"/>
    </location>
</feature>
<proteinExistence type="predicted"/>
<dbReference type="InParanoid" id="A0A1X2HN36"/>
<organism evidence="2 3">
    <name type="scientific">Syncephalastrum racemosum</name>
    <name type="common">Filamentous fungus</name>
    <dbReference type="NCBI Taxonomy" id="13706"/>
    <lineage>
        <taxon>Eukaryota</taxon>
        <taxon>Fungi</taxon>
        <taxon>Fungi incertae sedis</taxon>
        <taxon>Mucoromycota</taxon>
        <taxon>Mucoromycotina</taxon>
        <taxon>Mucoromycetes</taxon>
        <taxon>Mucorales</taxon>
        <taxon>Syncephalastraceae</taxon>
        <taxon>Syncephalastrum</taxon>
    </lineage>
</organism>
<protein>
    <submittedName>
        <fullName evidence="2">Uncharacterized protein</fullName>
    </submittedName>
</protein>